<dbReference type="AlphaFoldDB" id="A0A7J7KIE7"/>
<gene>
    <name evidence="1" type="ORF">EB796_004026</name>
</gene>
<organism evidence="1 2">
    <name type="scientific">Bugula neritina</name>
    <name type="common">Brown bryozoan</name>
    <name type="synonym">Sertularia neritina</name>
    <dbReference type="NCBI Taxonomy" id="10212"/>
    <lineage>
        <taxon>Eukaryota</taxon>
        <taxon>Metazoa</taxon>
        <taxon>Spiralia</taxon>
        <taxon>Lophotrochozoa</taxon>
        <taxon>Bryozoa</taxon>
        <taxon>Gymnolaemata</taxon>
        <taxon>Cheilostomatida</taxon>
        <taxon>Flustrina</taxon>
        <taxon>Buguloidea</taxon>
        <taxon>Bugulidae</taxon>
        <taxon>Bugula</taxon>
    </lineage>
</organism>
<dbReference type="EMBL" id="VXIV02000533">
    <property type="protein sequence ID" value="KAF6037664.1"/>
    <property type="molecule type" value="Genomic_DNA"/>
</dbReference>
<dbReference type="Proteomes" id="UP000593567">
    <property type="component" value="Unassembled WGS sequence"/>
</dbReference>
<proteinExistence type="predicted"/>
<accession>A0A7J7KIE7</accession>
<sequence length="243" mass="27116">MEQAVSASFGSVDLKVWSDVPLCALVTSRTTSLLKHGIATLLVRKTQFDAADLFNNLVKLFPDSLSEAVLKEINIIATVLFKLHHPNLSDIRGVRLDISWDHENKVIQKPPSFSKVKLENIKDNLIQKISSGIQLLEDDIIKSSPTVETLTLVEEALKKLQSPTPAEQREAIEGLMAGLVAGVIDKSPLSLTRLIDMFQGEFPETVNECLQYIDSSYSQIIDNGGKLEEDHKYKNFWLNTKDV</sequence>
<evidence type="ECO:0000313" key="2">
    <source>
        <dbReference type="Proteomes" id="UP000593567"/>
    </source>
</evidence>
<reference evidence="1" key="1">
    <citation type="submission" date="2020-06" db="EMBL/GenBank/DDBJ databases">
        <title>Draft genome of Bugula neritina, a colonial animal packing powerful symbionts and potential medicines.</title>
        <authorList>
            <person name="Rayko M."/>
        </authorList>
    </citation>
    <scope>NUCLEOTIDE SEQUENCE [LARGE SCALE GENOMIC DNA]</scope>
    <source>
        <strain evidence="1">Kwan_BN1</strain>
    </source>
</reference>
<keyword evidence="2" id="KW-1185">Reference proteome</keyword>
<protein>
    <submittedName>
        <fullName evidence="1">Uncharacterized protein</fullName>
    </submittedName>
</protein>
<evidence type="ECO:0000313" key="1">
    <source>
        <dbReference type="EMBL" id="KAF6037664.1"/>
    </source>
</evidence>
<comment type="caution">
    <text evidence="1">The sequence shown here is derived from an EMBL/GenBank/DDBJ whole genome shotgun (WGS) entry which is preliminary data.</text>
</comment>
<name>A0A7J7KIE7_BUGNE</name>